<dbReference type="PROSITE" id="PS50977">
    <property type="entry name" value="HTH_TETR_2"/>
    <property type="match status" value="1"/>
</dbReference>
<dbReference type="InterPro" id="IPR036271">
    <property type="entry name" value="Tet_transcr_reg_TetR-rel_C_sf"/>
</dbReference>
<dbReference type="InterPro" id="IPR009057">
    <property type="entry name" value="Homeodomain-like_sf"/>
</dbReference>
<dbReference type="RefSeq" id="WP_133848512.1">
    <property type="nucleotide sequence ID" value="NZ_SNXZ01000001.1"/>
</dbReference>
<dbReference type="GO" id="GO:0046677">
    <property type="term" value="P:response to antibiotic"/>
    <property type="evidence" value="ECO:0007669"/>
    <property type="project" value="InterPro"/>
</dbReference>
<comment type="caution">
    <text evidence="8">The sequence shown here is derived from an EMBL/GenBank/DDBJ whole genome shotgun (WGS) entry which is preliminary data.</text>
</comment>
<sequence length="229" mass="24050">MAKLSREAILDAAVRFVDEHGIAKLSMRKLGAELGVEAMTLYYYLPNKEALLDGLVDHVTSSVDLVARGGEQWPDLLRRIAVSLRAALLAHPGVLPLVSTRPVLSGSSLDAVEGALSVLYATGFTARQALDALNIIGTFTVGHTLAEAGRTPGHEDADPDLDAFVSELDGARHPLFAAAVRSGGGTNHAERFALAIDMLITGIGAGRATGTGHGRATNAERAVSRARRP</sequence>
<evidence type="ECO:0000259" key="7">
    <source>
        <dbReference type="PROSITE" id="PS50977"/>
    </source>
</evidence>
<evidence type="ECO:0000313" key="9">
    <source>
        <dbReference type="Proteomes" id="UP000295444"/>
    </source>
</evidence>
<accession>A0A4R6SNB9</accession>
<gene>
    <name evidence="8" type="ORF">EV186_1011806</name>
</gene>
<proteinExistence type="predicted"/>
<dbReference type="PRINTS" id="PR00455">
    <property type="entry name" value="HTHTETR"/>
</dbReference>
<dbReference type="Proteomes" id="UP000295444">
    <property type="component" value="Unassembled WGS sequence"/>
</dbReference>
<dbReference type="PRINTS" id="PR00400">
    <property type="entry name" value="TETREPRESSOR"/>
</dbReference>
<dbReference type="InterPro" id="IPR001647">
    <property type="entry name" value="HTH_TetR"/>
</dbReference>
<dbReference type="Gene3D" id="1.10.10.60">
    <property type="entry name" value="Homeodomain-like"/>
    <property type="match status" value="1"/>
</dbReference>
<dbReference type="InterPro" id="IPR004111">
    <property type="entry name" value="Repressor_TetR_C"/>
</dbReference>
<evidence type="ECO:0000256" key="3">
    <source>
        <dbReference type="ARBA" id="ARBA00023125"/>
    </source>
</evidence>
<dbReference type="Pfam" id="PF00440">
    <property type="entry name" value="TetR_N"/>
    <property type="match status" value="1"/>
</dbReference>
<keyword evidence="1" id="KW-0678">Repressor</keyword>
<keyword evidence="2" id="KW-0805">Transcription regulation</keyword>
<dbReference type="OrthoDB" id="329481at2"/>
<organism evidence="8 9">
    <name type="scientific">Labedaea rhizosphaerae</name>
    <dbReference type="NCBI Taxonomy" id="598644"/>
    <lineage>
        <taxon>Bacteria</taxon>
        <taxon>Bacillati</taxon>
        <taxon>Actinomycetota</taxon>
        <taxon>Actinomycetes</taxon>
        <taxon>Pseudonocardiales</taxon>
        <taxon>Pseudonocardiaceae</taxon>
        <taxon>Labedaea</taxon>
    </lineage>
</organism>
<dbReference type="EMBL" id="SNXZ01000001">
    <property type="protein sequence ID" value="TDQ05828.1"/>
    <property type="molecule type" value="Genomic_DNA"/>
</dbReference>
<dbReference type="PANTHER" id="PTHR30055:SF151">
    <property type="entry name" value="TRANSCRIPTIONAL REGULATORY PROTEIN"/>
    <property type="match status" value="1"/>
</dbReference>
<evidence type="ECO:0000256" key="2">
    <source>
        <dbReference type="ARBA" id="ARBA00023015"/>
    </source>
</evidence>
<protein>
    <submittedName>
        <fullName evidence="8">TetR family transcriptional regulator</fullName>
    </submittedName>
</protein>
<feature type="domain" description="HTH tetR-type" evidence="7">
    <location>
        <begin position="3"/>
        <end position="63"/>
    </location>
</feature>
<evidence type="ECO:0000256" key="1">
    <source>
        <dbReference type="ARBA" id="ARBA00022491"/>
    </source>
</evidence>
<dbReference type="InterPro" id="IPR003012">
    <property type="entry name" value="Tet_transcr_reg_TetR"/>
</dbReference>
<evidence type="ECO:0000256" key="4">
    <source>
        <dbReference type="ARBA" id="ARBA00023163"/>
    </source>
</evidence>
<dbReference type="Gene3D" id="1.10.357.10">
    <property type="entry name" value="Tetracycline Repressor, domain 2"/>
    <property type="match status" value="1"/>
</dbReference>
<keyword evidence="4" id="KW-0804">Transcription</keyword>
<feature type="DNA-binding region" description="H-T-H motif" evidence="5">
    <location>
        <begin position="26"/>
        <end position="45"/>
    </location>
</feature>
<evidence type="ECO:0000313" key="8">
    <source>
        <dbReference type="EMBL" id="TDQ05828.1"/>
    </source>
</evidence>
<dbReference type="AlphaFoldDB" id="A0A4R6SNB9"/>
<dbReference type="SUPFAM" id="SSF46689">
    <property type="entry name" value="Homeodomain-like"/>
    <property type="match status" value="1"/>
</dbReference>
<dbReference type="GO" id="GO:0003700">
    <property type="term" value="F:DNA-binding transcription factor activity"/>
    <property type="evidence" value="ECO:0007669"/>
    <property type="project" value="TreeGrafter"/>
</dbReference>
<dbReference type="GO" id="GO:0000976">
    <property type="term" value="F:transcription cis-regulatory region binding"/>
    <property type="evidence" value="ECO:0007669"/>
    <property type="project" value="TreeGrafter"/>
</dbReference>
<dbReference type="Pfam" id="PF02909">
    <property type="entry name" value="TetR_C_1"/>
    <property type="match status" value="1"/>
</dbReference>
<evidence type="ECO:0000256" key="5">
    <source>
        <dbReference type="PROSITE-ProRule" id="PRU00335"/>
    </source>
</evidence>
<reference evidence="8 9" key="1">
    <citation type="submission" date="2019-03" db="EMBL/GenBank/DDBJ databases">
        <title>Genomic Encyclopedia of Type Strains, Phase IV (KMG-IV): sequencing the most valuable type-strain genomes for metagenomic binning, comparative biology and taxonomic classification.</title>
        <authorList>
            <person name="Goeker M."/>
        </authorList>
    </citation>
    <scope>NUCLEOTIDE SEQUENCE [LARGE SCALE GENOMIC DNA]</scope>
    <source>
        <strain evidence="8 9">DSM 45361</strain>
    </source>
</reference>
<evidence type="ECO:0000256" key="6">
    <source>
        <dbReference type="SAM" id="MobiDB-lite"/>
    </source>
</evidence>
<dbReference type="PANTHER" id="PTHR30055">
    <property type="entry name" value="HTH-TYPE TRANSCRIPTIONAL REGULATOR RUTR"/>
    <property type="match status" value="1"/>
</dbReference>
<dbReference type="GO" id="GO:0045892">
    <property type="term" value="P:negative regulation of DNA-templated transcription"/>
    <property type="evidence" value="ECO:0007669"/>
    <property type="project" value="InterPro"/>
</dbReference>
<dbReference type="SUPFAM" id="SSF48498">
    <property type="entry name" value="Tetracyclin repressor-like, C-terminal domain"/>
    <property type="match status" value="1"/>
</dbReference>
<feature type="region of interest" description="Disordered" evidence="6">
    <location>
        <begin position="207"/>
        <end position="229"/>
    </location>
</feature>
<dbReference type="InterPro" id="IPR050109">
    <property type="entry name" value="HTH-type_TetR-like_transc_reg"/>
</dbReference>
<keyword evidence="9" id="KW-1185">Reference proteome</keyword>
<keyword evidence="3 5" id="KW-0238">DNA-binding</keyword>
<name>A0A4R6SNB9_LABRH</name>